<gene>
    <name evidence="8" type="primary">TFF2</name>
</gene>
<keyword evidence="4 5" id="KW-1015">Disulfide bond</keyword>
<evidence type="ECO:0000313" key="8">
    <source>
        <dbReference type="Ensembl" id="ENSPTXP00000015219.1"/>
    </source>
</evidence>
<dbReference type="FunFam" id="4.10.110.10:FF:000006">
    <property type="entry name" value="Trefoil factor 1"/>
    <property type="match status" value="1"/>
</dbReference>
<feature type="domain" description="P-type" evidence="7">
    <location>
        <begin position="17"/>
        <end position="62"/>
    </location>
</feature>
<accession>A0A670YW91</accession>
<dbReference type="InterPro" id="IPR000519">
    <property type="entry name" value="P_trefoil_dom"/>
</dbReference>
<reference evidence="8" key="1">
    <citation type="submission" date="2025-08" db="UniProtKB">
        <authorList>
            <consortium name="Ensembl"/>
        </authorList>
    </citation>
    <scope>IDENTIFICATION</scope>
</reference>
<feature type="disulfide bond" evidence="5">
    <location>
        <begin position="80"/>
        <end position="95"/>
    </location>
</feature>
<keyword evidence="2" id="KW-0964">Secreted</keyword>
<evidence type="ECO:0000256" key="2">
    <source>
        <dbReference type="ARBA" id="ARBA00022525"/>
    </source>
</evidence>
<organism evidence="8 9">
    <name type="scientific">Pseudonaja textilis</name>
    <name type="common">Eastern brown snake</name>
    <dbReference type="NCBI Taxonomy" id="8673"/>
    <lineage>
        <taxon>Eukaryota</taxon>
        <taxon>Metazoa</taxon>
        <taxon>Chordata</taxon>
        <taxon>Craniata</taxon>
        <taxon>Vertebrata</taxon>
        <taxon>Euteleostomi</taxon>
        <taxon>Lepidosauria</taxon>
        <taxon>Squamata</taxon>
        <taxon>Bifurcata</taxon>
        <taxon>Unidentata</taxon>
        <taxon>Episquamata</taxon>
        <taxon>Toxicofera</taxon>
        <taxon>Serpentes</taxon>
        <taxon>Colubroidea</taxon>
        <taxon>Elapidae</taxon>
        <taxon>Hydrophiinae</taxon>
        <taxon>Pseudonaja</taxon>
    </lineage>
</organism>
<dbReference type="GO" id="GO:0005615">
    <property type="term" value="C:extracellular space"/>
    <property type="evidence" value="ECO:0007669"/>
    <property type="project" value="TreeGrafter"/>
</dbReference>
<dbReference type="Gene3D" id="4.10.110.10">
    <property type="entry name" value="Spasmolytic Protein, domain 1"/>
    <property type="match status" value="2"/>
</dbReference>
<feature type="signal peptide" evidence="6">
    <location>
        <begin position="1"/>
        <end position="19"/>
    </location>
</feature>
<dbReference type="Pfam" id="PF00088">
    <property type="entry name" value="Trefoil"/>
    <property type="match status" value="2"/>
</dbReference>
<dbReference type="PROSITE" id="PS00025">
    <property type="entry name" value="P_TREFOIL_1"/>
    <property type="match status" value="1"/>
</dbReference>
<dbReference type="FunFam" id="4.10.110.10:FF:000001">
    <property type="entry name" value="Trefoil factor 3"/>
    <property type="match status" value="1"/>
</dbReference>
<evidence type="ECO:0000313" key="9">
    <source>
        <dbReference type="Proteomes" id="UP000472273"/>
    </source>
</evidence>
<feature type="disulfide bond" evidence="5">
    <location>
        <begin position="70"/>
        <end position="96"/>
    </location>
</feature>
<protein>
    <submittedName>
        <fullName evidence="8">Trefoil factor 2</fullName>
    </submittedName>
</protein>
<evidence type="ECO:0000256" key="5">
    <source>
        <dbReference type="PROSITE-ProRule" id="PRU00779"/>
    </source>
</evidence>
<dbReference type="PANTHER" id="PTHR13826:SF14">
    <property type="entry name" value="TREFOIL FACTOR 2"/>
    <property type="match status" value="1"/>
</dbReference>
<name>A0A670YW91_PSETE</name>
<evidence type="ECO:0000256" key="1">
    <source>
        <dbReference type="ARBA" id="ARBA00004613"/>
    </source>
</evidence>
<dbReference type="InterPro" id="IPR017994">
    <property type="entry name" value="P_trefoil_chordata"/>
</dbReference>
<dbReference type="SMART" id="SM00018">
    <property type="entry name" value="PD"/>
    <property type="match status" value="2"/>
</dbReference>
<evidence type="ECO:0000259" key="7">
    <source>
        <dbReference type="PROSITE" id="PS51448"/>
    </source>
</evidence>
<dbReference type="GeneTree" id="ENSGT00940000161334"/>
<feature type="chain" id="PRO_5025533790" evidence="6">
    <location>
        <begin position="20"/>
        <end position="148"/>
    </location>
</feature>
<dbReference type="CDD" id="cd00111">
    <property type="entry name" value="Trefoil"/>
    <property type="match status" value="2"/>
</dbReference>
<sequence length="148" mass="16925">AMWFGIILLLLKRQHQSKCRCDVDPHKRTNCGAPGITPQECENSGCCFSSTVPGVPWCFKPTPPKYRKVCPADVKLRKNCGYPGISANECARRKCCFESKPPGVPWCFFHIFAEEGKNKCWFCPFHIFAEEGKNKCWFCPFHECNNLL</sequence>
<evidence type="ECO:0000256" key="6">
    <source>
        <dbReference type="SAM" id="SignalP"/>
    </source>
</evidence>
<dbReference type="InterPro" id="IPR017957">
    <property type="entry name" value="P_trefoil_CS"/>
</dbReference>
<evidence type="ECO:0000256" key="3">
    <source>
        <dbReference type="ARBA" id="ARBA00022729"/>
    </source>
</evidence>
<feature type="disulfide bond" evidence="5">
    <location>
        <begin position="90"/>
        <end position="107"/>
    </location>
</feature>
<feature type="domain" description="P-type" evidence="7">
    <location>
        <begin position="68"/>
        <end position="111"/>
    </location>
</feature>
<dbReference type="SUPFAM" id="SSF57492">
    <property type="entry name" value="Trefoil"/>
    <property type="match status" value="2"/>
</dbReference>
<feature type="disulfide bond" evidence="5">
    <location>
        <begin position="31"/>
        <end position="46"/>
    </location>
</feature>
<dbReference type="Proteomes" id="UP000472273">
    <property type="component" value="Unplaced"/>
</dbReference>
<dbReference type="InterPro" id="IPR044913">
    <property type="entry name" value="P_trefoil_dom_sf"/>
</dbReference>
<keyword evidence="9" id="KW-1185">Reference proteome</keyword>
<dbReference type="PRINTS" id="PR00680">
    <property type="entry name" value="PTREFOIL"/>
</dbReference>
<proteinExistence type="predicted"/>
<dbReference type="Ensembl" id="ENSPTXT00000015689.1">
    <property type="protein sequence ID" value="ENSPTXP00000015219.1"/>
    <property type="gene ID" value="ENSPTXG00000010499.1"/>
</dbReference>
<comment type="caution">
    <text evidence="5">Lacks conserved residue(s) required for the propagation of feature annotation.</text>
</comment>
<dbReference type="PANTHER" id="PTHR13826">
    <property type="entry name" value="INTESTINAL TREFOIL FACTOR-RELATED"/>
    <property type="match status" value="1"/>
</dbReference>
<keyword evidence="3 6" id="KW-0732">Signal</keyword>
<evidence type="ECO:0000256" key="4">
    <source>
        <dbReference type="ARBA" id="ARBA00023157"/>
    </source>
</evidence>
<dbReference type="PROSITE" id="PS51448">
    <property type="entry name" value="P_TREFOIL_2"/>
    <property type="match status" value="2"/>
</dbReference>
<feature type="disulfide bond" evidence="5">
    <location>
        <begin position="41"/>
        <end position="58"/>
    </location>
</feature>
<comment type="subcellular location">
    <subcellularLocation>
        <location evidence="1">Secreted</location>
    </subcellularLocation>
</comment>
<dbReference type="AlphaFoldDB" id="A0A670YW91"/>
<reference evidence="8" key="2">
    <citation type="submission" date="2025-09" db="UniProtKB">
        <authorList>
            <consortium name="Ensembl"/>
        </authorList>
    </citation>
    <scope>IDENTIFICATION</scope>
</reference>